<protein>
    <recommendedName>
        <fullName evidence="4">Lipoprotein</fullName>
    </recommendedName>
</protein>
<feature type="signal peptide" evidence="1">
    <location>
        <begin position="1"/>
        <end position="18"/>
    </location>
</feature>
<dbReference type="PROSITE" id="PS51257">
    <property type="entry name" value="PROKAR_LIPOPROTEIN"/>
    <property type="match status" value="1"/>
</dbReference>
<evidence type="ECO:0000313" key="3">
    <source>
        <dbReference type="Proteomes" id="UP000479132"/>
    </source>
</evidence>
<comment type="caution">
    <text evidence="2">The sequence shown here is derived from an EMBL/GenBank/DDBJ whole genome shotgun (WGS) entry which is preliminary data.</text>
</comment>
<proteinExistence type="predicted"/>
<keyword evidence="1" id="KW-0732">Signal</keyword>
<dbReference type="Proteomes" id="UP000479132">
    <property type="component" value="Unassembled WGS sequence"/>
</dbReference>
<sequence length="164" mass="18464">MKPIPNFAILFIAFSVLASSCSVFSPEKEDPTIQFFSSSQSELLTEGSIQVEVPENHQEITLTDSQSKSQRFTVTPDTFSFEFSFFKHDTEELISQGDAKLNVEQDKNYTISFDPFKVDTSSEGSISYGGCFDCLKFTSFSINYSALDSTSSLYNHRLLITFFD</sequence>
<dbReference type="AlphaFoldDB" id="A0A6M1T9T4"/>
<evidence type="ECO:0000313" key="2">
    <source>
        <dbReference type="EMBL" id="NGP90255.1"/>
    </source>
</evidence>
<dbReference type="RefSeq" id="WP_165271477.1">
    <property type="nucleotide sequence ID" value="NZ_JAALLS010000049.1"/>
</dbReference>
<evidence type="ECO:0000256" key="1">
    <source>
        <dbReference type="SAM" id="SignalP"/>
    </source>
</evidence>
<gene>
    <name evidence="2" type="ORF">G3569_18010</name>
</gene>
<feature type="chain" id="PRO_5026911823" description="Lipoprotein" evidence="1">
    <location>
        <begin position="19"/>
        <end position="164"/>
    </location>
</feature>
<reference evidence="2 3" key="1">
    <citation type="submission" date="2020-02" db="EMBL/GenBank/DDBJ databases">
        <title>Aliifodinibius halophilus 2W32, complete genome.</title>
        <authorList>
            <person name="Li Y."/>
            <person name="Wu S."/>
        </authorList>
    </citation>
    <scope>NUCLEOTIDE SEQUENCE [LARGE SCALE GENOMIC DNA]</scope>
    <source>
        <strain evidence="2 3">2W32</strain>
    </source>
</reference>
<keyword evidence="3" id="KW-1185">Reference proteome</keyword>
<evidence type="ECO:0008006" key="4">
    <source>
        <dbReference type="Google" id="ProtNLM"/>
    </source>
</evidence>
<accession>A0A6M1T9T4</accession>
<organism evidence="2 3">
    <name type="scientific">Fodinibius halophilus</name>
    <dbReference type="NCBI Taxonomy" id="1736908"/>
    <lineage>
        <taxon>Bacteria</taxon>
        <taxon>Pseudomonadati</taxon>
        <taxon>Balneolota</taxon>
        <taxon>Balneolia</taxon>
        <taxon>Balneolales</taxon>
        <taxon>Balneolaceae</taxon>
        <taxon>Fodinibius</taxon>
    </lineage>
</organism>
<name>A0A6M1T9T4_9BACT</name>
<dbReference type="EMBL" id="JAALLS010000049">
    <property type="protein sequence ID" value="NGP90255.1"/>
    <property type="molecule type" value="Genomic_DNA"/>
</dbReference>